<dbReference type="InterPro" id="IPR017853">
    <property type="entry name" value="GH"/>
</dbReference>
<evidence type="ECO:0000313" key="8">
    <source>
        <dbReference type="EMBL" id="KRN51482.1"/>
    </source>
</evidence>
<dbReference type="GO" id="GO:0004563">
    <property type="term" value="F:beta-N-acetylhexosaminidase activity"/>
    <property type="evidence" value="ECO:0007669"/>
    <property type="project" value="UniProtKB-EC"/>
</dbReference>
<dbReference type="InterPro" id="IPR036881">
    <property type="entry name" value="Glyco_hydro_3_C_sf"/>
</dbReference>
<evidence type="ECO:0000259" key="7">
    <source>
        <dbReference type="Pfam" id="PF00933"/>
    </source>
</evidence>
<reference evidence="8 9" key="1">
    <citation type="journal article" date="2015" name="Genome Announc.">
        <title>Expanding the biotechnology potential of lactobacilli through comparative genomics of 213 strains and associated genera.</title>
        <authorList>
            <person name="Sun Z."/>
            <person name="Harris H.M."/>
            <person name="McCann A."/>
            <person name="Guo C."/>
            <person name="Argimon S."/>
            <person name="Zhang W."/>
            <person name="Yang X."/>
            <person name="Jeffery I.B."/>
            <person name="Cooney J.C."/>
            <person name="Kagawa T.F."/>
            <person name="Liu W."/>
            <person name="Song Y."/>
            <person name="Salvetti E."/>
            <person name="Wrobel A."/>
            <person name="Rasinkangas P."/>
            <person name="Parkhill J."/>
            <person name="Rea M.C."/>
            <person name="O'Sullivan O."/>
            <person name="Ritari J."/>
            <person name="Douillard F.P."/>
            <person name="Paul Ross R."/>
            <person name="Yang R."/>
            <person name="Briner A.E."/>
            <person name="Felis G.E."/>
            <person name="de Vos W.M."/>
            <person name="Barrangou R."/>
            <person name="Klaenhammer T.R."/>
            <person name="Caufield P.W."/>
            <person name="Cui Y."/>
            <person name="Zhang H."/>
            <person name="O'Toole P.W."/>
        </authorList>
    </citation>
    <scope>NUCLEOTIDE SEQUENCE [LARGE SCALE GENOMIC DNA]</scope>
    <source>
        <strain evidence="8 9">DSM 20405</strain>
    </source>
</reference>
<feature type="transmembrane region" description="Helical" evidence="6">
    <location>
        <begin position="616"/>
        <end position="636"/>
    </location>
</feature>
<comment type="similarity">
    <text evidence="2">Belongs to the glycosyl hydrolase 3 family.</text>
</comment>
<feature type="domain" description="Glycoside hydrolase family 3 N-terminal" evidence="7">
    <location>
        <begin position="28"/>
        <end position="371"/>
    </location>
</feature>
<sequence length="643" mass="71411">MCFFSLLAVNIVPVNASLNVEALMAKMTLREKISQLIMMDFRTWDNQNFTTMNESVKKLIENNDFGGIILFKENLATTSQIYKLTNDMQSAAKKSKNKIPLFIGTDQEGGIVHRIGSGCAMPGNMALGATHSEKYAKKAGELISEELEALGINTNFAPCVDVNTNPNNPVIGLRSFSDHPELVTKLGEKMIEGMHKNNVLTAIKHYPGHGDTDTDSHTGLPVVNKSKETLMKSDFLPFKNLSSKTDMIMSAHITYPLVDGRKIQSKKGSIYYPATLSSKMIKILRDEFKYKGVIVTDALNMGAITDHFSPTEAATHALNAGVDLLLMPVIVHGDQDISAITSLLDNLEKAVKKGTISSKRIDEAVKRVLTLKKKRNILGKKNSKDPTKIVGSAAHHQLEAEIANSAVTVIKNKKDVLPLTHCKKMLVALPYKNEKPAVELAIRRLKHADLQVDYMLYGEDTSEKEIRKKVGYYDSVLCISEIINTKHLKSSHYMTRVPTQMMQATASQKKTGIIMSIANPNDVAHYNDADAIIAVYGNTGMDPTESLMPEKAYGPNIVSGVETLFTYQEKLGRLPVNIYRYDENKEAFTNQIVYKRGYGLSYKKEKVTKNNPKRPVILFILMGIAGLLLMGISLIIKRRIKCQ</sequence>
<keyword evidence="4" id="KW-0378">Hydrolase</keyword>
<evidence type="ECO:0000256" key="5">
    <source>
        <dbReference type="ARBA" id="ARBA00023295"/>
    </source>
</evidence>
<dbReference type="GO" id="GO:0005975">
    <property type="term" value="P:carbohydrate metabolic process"/>
    <property type="evidence" value="ECO:0007669"/>
    <property type="project" value="InterPro"/>
</dbReference>
<gene>
    <name evidence="8" type="ORF">IV49_GL000099</name>
</gene>
<dbReference type="PANTHER" id="PTHR30480:SF13">
    <property type="entry name" value="BETA-HEXOSAMINIDASE"/>
    <property type="match status" value="1"/>
</dbReference>
<evidence type="ECO:0000256" key="3">
    <source>
        <dbReference type="ARBA" id="ARBA00012663"/>
    </source>
</evidence>
<evidence type="ECO:0000256" key="4">
    <source>
        <dbReference type="ARBA" id="ARBA00022801"/>
    </source>
</evidence>
<dbReference type="AlphaFoldDB" id="A0A0R2HPB8"/>
<evidence type="ECO:0000313" key="9">
    <source>
        <dbReference type="Proteomes" id="UP000051841"/>
    </source>
</evidence>
<keyword evidence="6" id="KW-0472">Membrane</keyword>
<keyword evidence="6" id="KW-0812">Transmembrane</keyword>
<dbReference type="EMBL" id="JQBL01000001">
    <property type="protein sequence ID" value="KRN51482.1"/>
    <property type="molecule type" value="Genomic_DNA"/>
</dbReference>
<dbReference type="SUPFAM" id="SSF51445">
    <property type="entry name" value="(Trans)glycosidases"/>
    <property type="match status" value="1"/>
</dbReference>
<dbReference type="EC" id="3.2.1.52" evidence="3"/>
<dbReference type="PATRIC" id="fig|1410657.5.peg.101"/>
<dbReference type="Gene3D" id="3.40.50.1700">
    <property type="entry name" value="Glycoside hydrolase family 3 C-terminal domain"/>
    <property type="match status" value="1"/>
</dbReference>
<dbReference type="GO" id="GO:0009254">
    <property type="term" value="P:peptidoglycan turnover"/>
    <property type="evidence" value="ECO:0007669"/>
    <property type="project" value="TreeGrafter"/>
</dbReference>
<dbReference type="InterPro" id="IPR001764">
    <property type="entry name" value="Glyco_hydro_3_N"/>
</dbReference>
<keyword evidence="6" id="KW-1133">Transmembrane helix</keyword>
<protein>
    <recommendedName>
        <fullName evidence="3">beta-N-acetylhexosaminidase</fullName>
        <ecNumber evidence="3">3.2.1.52</ecNumber>
    </recommendedName>
</protein>
<dbReference type="PANTHER" id="PTHR30480">
    <property type="entry name" value="BETA-HEXOSAMINIDASE-RELATED"/>
    <property type="match status" value="1"/>
</dbReference>
<dbReference type="Pfam" id="PF00933">
    <property type="entry name" value="Glyco_hydro_3"/>
    <property type="match status" value="1"/>
</dbReference>
<evidence type="ECO:0000256" key="1">
    <source>
        <dbReference type="ARBA" id="ARBA00001231"/>
    </source>
</evidence>
<keyword evidence="9" id="KW-1185">Reference proteome</keyword>
<dbReference type="PROSITE" id="PS00775">
    <property type="entry name" value="GLYCOSYL_HYDROL_F3"/>
    <property type="match status" value="1"/>
</dbReference>
<name>A0A0R2HPB8_9FIRM</name>
<dbReference type="InterPro" id="IPR050226">
    <property type="entry name" value="NagZ_Beta-hexosaminidase"/>
</dbReference>
<keyword evidence="5" id="KW-0326">Glycosidase</keyword>
<comment type="catalytic activity">
    <reaction evidence="1">
        <text>Hydrolysis of terminal non-reducing N-acetyl-D-hexosamine residues in N-acetyl-beta-D-hexosaminides.</text>
        <dbReference type="EC" id="3.2.1.52"/>
    </reaction>
</comment>
<accession>A0A0R2HPB8</accession>
<evidence type="ECO:0000256" key="6">
    <source>
        <dbReference type="SAM" id="Phobius"/>
    </source>
</evidence>
<dbReference type="Proteomes" id="UP000051841">
    <property type="component" value="Unassembled WGS sequence"/>
</dbReference>
<proteinExistence type="inferred from homology"/>
<comment type="caution">
    <text evidence="8">The sequence shown here is derived from an EMBL/GenBank/DDBJ whole genome shotgun (WGS) entry which is preliminary data.</text>
</comment>
<evidence type="ECO:0000256" key="2">
    <source>
        <dbReference type="ARBA" id="ARBA00005336"/>
    </source>
</evidence>
<organism evidence="8 9">
    <name type="scientific">Kandleria vitulina DSM 20405</name>
    <dbReference type="NCBI Taxonomy" id="1410657"/>
    <lineage>
        <taxon>Bacteria</taxon>
        <taxon>Bacillati</taxon>
        <taxon>Bacillota</taxon>
        <taxon>Erysipelotrichia</taxon>
        <taxon>Erysipelotrichales</taxon>
        <taxon>Coprobacillaceae</taxon>
        <taxon>Kandleria</taxon>
    </lineage>
</organism>
<dbReference type="InterPro" id="IPR019800">
    <property type="entry name" value="Glyco_hydro_3_AS"/>
</dbReference>
<dbReference type="Gene3D" id="3.20.20.300">
    <property type="entry name" value="Glycoside hydrolase, family 3, N-terminal domain"/>
    <property type="match status" value="1"/>
</dbReference>
<dbReference type="InterPro" id="IPR036962">
    <property type="entry name" value="Glyco_hydro_3_N_sf"/>
</dbReference>